<evidence type="ECO:0000259" key="6">
    <source>
        <dbReference type="Pfam" id="PF03177"/>
    </source>
</evidence>
<reference evidence="9 10" key="2">
    <citation type="submission" date="2024-05" db="EMBL/GenBank/DDBJ databases">
        <authorList>
            <person name="Chen Y."/>
            <person name="Shah S."/>
            <person name="Dougan E. K."/>
            <person name="Thang M."/>
            <person name="Chan C."/>
        </authorList>
    </citation>
    <scope>NUCLEOTIDE SEQUENCE [LARGE SCALE GENOMIC DNA]</scope>
</reference>
<evidence type="ECO:0000256" key="4">
    <source>
        <dbReference type="ARBA" id="ARBA00023242"/>
    </source>
</evidence>
<name>A0A9P1GGD6_9DINO</name>
<dbReference type="GO" id="GO:0006405">
    <property type="term" value="P:RNA export from nucleus"/>
    <property type="evidence" value="ECO:0007669"/>
    <property type="project" value="TreeGrafter"/>
</dbReference>
<dbReference type="InterPro" id="IPR004870">
    <property type="entry name" value="Nucleoporin_Nup155"/>
</dbReference>
<dbReference type="Pfam" id="PF03177">
    <property type="entry name" value="Nucleoporin_C"/>
    <property type="match status" value="1"/>
</dbReference>
<evidence type="ECO:0000256" key="2">
    <source>
        <dbReference type="ARBA" id="ARBA00007373"/>
    </source>
</evidence>
<dbReference type="Pfam" id="PF08801">
    <property type="entry name" value="Nucleoporin_N"/>
    <property type="match status" value="1"/>
</dbReference>
<dbReference type="GO" id="GO:0017056">
    <property type="term" value="F:structural constituent of nuclear pore"/>
    <property type="evidence" value="ECO:0007669"/>
    <property type="project" value="InterPro"/>
</dbReference>
<comment type="similarity">
    <text evidence="2">Belongs to the non-repetitive/WGA-negative nucleoporin family.</text>
</comment>
<evidence type="ECO:0000256" key="3">
    <source>
        <dbReference type="ARBA" id="ARBA00022448"/>
    </source>
</evidence>
<keyword evidence="10" id="KW-1185">Reference proteome</keyword>
<comment type="subcellular location">
    <subcellularLocation>
        <location evidence="1">Nucleus</location>
    </subcellularLocation>
</comment>
<keyword evidence="4" id="KW-0539">Nucleus</keyword>
<proteinExistence type="inferred from homology"/>
<dbReference type="GO" id="GO:0044611">
    <property type="term" value="C:nuclear pore inner ring"/>
    <property type="evidence" value="ECO:0007669"/>
    <property type="project" value="TreeGrafter"/>
</dbReference>
<keyword evidence="3" id="KW-0813">Transport</keyword>
<dbReference type="GO" id="GO:0000972">
    <property type="term" value="P:transcription-dependent tethering of RNA polymerase II gene DNA at nuclear periphery"/>
    <property type="evidence" value="ECO:0007669"/>
    <property type="project" value="TreeGrafter"/>
</dbReference>
<dbReference type="Gene3D" id="1.25.40.450">
    <property type="entry name" value="Nucleoporin, helical domain, N-terminal subdomain"/>
    <property type="match status" value="1"/>
</dbReference>
<feature type="domain" description="Nucleoporin Nup133/Nup155-like N-terminal" evidence="7">
    <location>
        <begin position="74"/>
        <end position="262"/>
    </location>
</feature>
<dbReference type="Gene3D" id="1.20.58.1780">
    <property type="match status" value="1"/>
</dbReference>
<dbReference type="GO" id="GO:0036228">
    <property type="term" value="P:protein localization to nuclear inner membrane"/>
    <property type="evidence" value="ECO:0007669"/>
    <property type="project" value="TreeGrafter"/>
</dbReference>
<dbReference type="PANTHER" id="PTHR10350">
    <property type="entry name" value="NUCLEAR PORE COMPLEX PROTEIN NUP155"/>
    <property type="match status" value="1"/>
</dbReference>
<evidence type="ECO:0000313" key="9">
    <source>
        <dbReference type="EMBL" id="CAL4799415.1"/>
    </source>
</evidence>
<evidence type="ECO:0000313" key="10">
    <source>
        <dbReference type="Proteomes" id="UP001152797"/>
    </source>
</evidence>
<gene>
    <name evidence="8" type="ORF">C1SCF055_LOCUS37200</name>
</gene>
<dbReference type="InterPro" id="IPR007187">
    <property type="entry name" value="Nucleoporin_Nup133/Nup155_C"/>
</dbReference>
<evidence type="ECO:0000313" key="8">
    <source>
        <dbReference type="EMBL" id="CAI4012103.1"/>
    </source>
</evidence>
<organism evidence="8">
    <name type="scientific">Cladocopium goreaui</name>
    <dbReference type="NCBI Taxonomy" id="2562237"/>
    <lineage>
        <taxon>Eukaryota</taxon>
        <taxon>Sar</taxon>
        <taxon>Alveolata</taxon>
        <taxon>Dinophyceae</taxon>
        <taxon>Suessiales</taxon>
        <taxon>Symbiodiniaceae</taxon>
        <taxon>Cladocopium</taxon>
    </lineage>
</organism>
<dbReference type="GO" id="GO:0006606">
    <property type="term" value="P:protein import into nucleus"/>
    <property type="evidence" value="ECO:0007669"/>
    <property type="project" value="TreeGrafter"/>
</dbReference>
<dbReference type="InterPro" id="IPR042533">
    <property type="entry name" value="Nucleoporin_Nup155_C_1"/>
</dbReference>
<dbReference type="OrthoDB" id="338970at2759"/>
<feature type="region of interest" description="Disordered" evidence="5">
    <location>
        <begin position="722"/>
        <end position="743"/>
    </location>
</feature>
<dbReference type="InterPro" id="IPR014908">
    <property type="entry name" value="Nucleoporin_Nup133/Nup155_N"/>
</dbReference>
<dbReference type="PANTHER" id="PTHR10350:SF6">
    <property type="entry name" value="NUCLEAR PORE COMPLEX PROTEIN NUP155"/>
    <property type="match status" value="1"/>
</dbReference>
<protein>
    <submittedName>
        <fullName evidence="9">Nuclear pore complex protein</fullName>
    </submittedName>
</protein>
<comment type="caution">
    <text evidence="8">The sequence shown here is derived from an EMBL/GenBank/DDBJ whole genome shotgun (WGS) entry which is preliminary data.</text>
</comment>
<evidence type="ECO:0000256" key="5">
    <source>
        <dbReference type="SAM" id="MobiDB-lite"/>
    </source>
</evidence>
<evidence type="ECO:0000256" key="1">
    <source>
        <dbReference type="ARBA" id="ARBA00004123"/>
    </source>
</evidence>
<feature type="compositionally biased region" description="Pro residues" evidence="5">
    <location>
        <begin position="730"/>
        <end position="739"/>
    </location>
</feature>
<feature type="region of interest" description="Disordered" evidence="5">
    <location>
        <begin position="583"/>
        <end position="619"/>
    </location>
</feature>
<dbReference type="AlphaFoldDB" id="A0A9P1GGD6"/>
<dbReference type="EMBL" id="CAMXCT010005335">
    <property type="protein sequence ID" value="CAI4012103.1"/>
    <property type="molecule type" value="Genomic_DNA"/>
</dbReference>
<dbReference type="EMBL" id="CAMXCT020005335">
    <property type="protein sequence ID" value="CAL1165478.1"/>
    <property type="molecule type" value="Genomic_DNA"/>
</dbReference>
<feature type="domain" description="Nucleoporin Nup133/Nup155-like C-terminal" evidence="6">
    <location>
        <begin position="689"/>
        <end position="1113"/>
    </location>
</feature>
<sequence length="1171" mass="128609">MELHADSDRPDETLQRLILPCRLLGEALAQDDQFLSLEETCAPGAGSADYDFRLPQFALDAAGTSGLPSSLGFTQQGLLPEIQRLWRSFDSKIVLWKYDDPGVQEVTEYTGVSEAVVAAAIAHPKEFVQSIDYFLVLATTLEISLHALRFAPGSNRLLPPVRTQFSVASDDISMNAVVCDPSSGRIFLGGRDGCIHELQYFDDSRWMGRRKCRKTAVSWNLQSQLPAVLQRVCVAIFGPAEAIVQLTIDVSRGLLFALSSTSITLFQIPPSQRDASGRLEEKPVVQLCSLSQSAIASEVGRIKARLFPGLLPVGSRGLSSFGSGLVSAALPPRLIKVLPVERPAGGSVIACVVAEDGTRIFLRGNLRNVPQQGADATSARAARPSITSMTVHHVRFLDANAPKELHVKDALWENGVTLLQCDLPSPEGHREAVLALSADLRVVAQRQGRGRSPWVNVAGTAEHVDTISLTQETELPQIYAMAALPAPISKPIQQFFSASHGLILPVVHLSELAKQQLVAAPRFMIVSSIGAHVLRRIQPLDTLREHLLGGQLPALQDFVGQYTAEQACALLFQVLTQAMPKLNVQPGPDKSTTLSGRNKLLRKDQLGESKTGQMGPMGPQLVGTKLQDPSEEVLLLRAEKLLLSPLAFQMGFSQALPSIDVGPMRGQPPFQMGGSSLGYSVFQSATQLSARMRGLYLYLSRLLRPVWLSHVMHVAWPATEKPKRKRDDWWPPPPDPPPMAKGAQWQCGFSKSQRGFARSQLLLLKSALDRCLPRLTTASNPVSPEDLDSANGALHLVTASVEALDFLELLSGCTAAMASGSCPAETLLRFSELTFRDLVCQPEARCILQGLMQAGIVACRDLSNCPSLFSKAALEVQEAYEILKAVESSLTAVNSTLEIARLSHFTHRGLAILERHAAHIDLMEAASRLRAVGACKGLISLCSGVARARDPKDESLRPQDPSNPRIQQLHYARLECYQVVLGILDDVLSFARQRGRLQSSFALPPGGPHVELPELLPARLSEFDAIPILDGLLRHCLEGHRYQADELFHFCILKWMMQSGLPPYQYKSPYLKNFLLVHAKDHPELHCRYLQHNGQWAEACDAYISLARNAELKPEGQDDRLLMLQNAAICARMPRSNRKVEPILRMMSETARQSQESYPIASNRNYYEAFR</sequence>
<evidence type="ECO:0000259" key="7">
    <source>
        <dbReference type="Pfam" id="PF08801"/>
    </source>
</evidence>
<accession>A0A9P1GGD6</accession>
<dbReference type="Proteomes" id="UP001152797">
    <property type="component" value="Unassembled WGS sequence"/>
</dbReference>
<reference evidence="8" key="1">
    <citation type="submission" date="2022-10" db="EMBL/GenBank/DDBJ databases">
        <authorList>
            <person name="Chen Y."/>
            <person name="Dougan E. K."/>
            <person name="Chan C."/>
            <person name="Rhodes N."/>
            <person name="Thang M."/>
        </authorList>
    </citation>
    <scope>NUCLEOTIDE SEQUENCE</scope>
</reference>
<dbReference type="EMBL" id="CAMXCT030005335">
    <property type="protein sequence ID" value="CAL4799415.1"/>
    <property type="molecule type" value="Genomic_DNA"/>
</dbReference>